<keyword evidence="5 10" id="KW-0812">Transmembrane</keyword>
<reference evidence="11 12" key="1">
    <citation type="submission" date="2018-11" db="EMBL/GenBank/DDBJ databases">
        <title>Genomic Encyclopedia of Type Strains, Phase IV (KMG-IV): sequencing the most valuable type-strain genomes for metagenomic binning, comparative biology and taxonomic classification.</title>
        <authorList>
            <person name="Goeker M."/>
        </authorList>
    </citation>
    <scope>NUCLEOTIDE SEQUENCE [LARGE SCALE GENOMIC DNA]</scope>
    <source>
        <strain evidence="11 12">DSM 21945</strain>
    </source>
</reference>
<dbReference type="PIRSF" id="PIRSF005413">
    <property type="entry name" value="COX11"/>
    <property type="match status" value="1"/>
</dbReference>
<dbReference type="EMBL" id="RJUL01000011">
    <property type="protein sequence ID" value="ROQ22018.1"/>
    <property type="molecule type" value="Genomic_DNA"/>
</dbReference>
<feature type="transmembrane region" description="Helical" evidence="10">
    <location>
        <begin position="12"/>
        <end position="34"/>
    </location>
</feature>
<dbReference type="Gene3D" id="2.60.370.10">
    <property type="entry name" value="Ctag/Cox11"/>
    <property type="match status" value="1"/>
</dbReference>
<keyword evidence="8" id="KW-0186">Copper</keyword>
<dbReference type="InterPro" id="IPR023471">
    <property type="entry name" value="CtaG/Cox11_dom_sf"/>
</dbReference>
<gene>
    <name evidence="11" type="ORF">EDC28_111120</name>
</gene>
<dbReference type="Proteomes" id="UP000268033">
    <property type="component" value="Unassembled WGS sequence"/>
</dbReference>
<name>A0A3N1P325_9GAMM</name>
<evidence type="ECO:0000256" key="6">
    <source>
        <dbReference type="ARBA" id="ARBA00022968"/>
    </source>
</evidence>
<evidence type="ECO:0000256" key="10">
    <source>
        <dbReference type="SAM" id="Phobius"/>
    </source>
</evidence>
<dbReference type="GO" id="GO:0005886">
    <property type="term" value="C:plasma membrane"/>
    <property type="evidence" value="ECO:0007669"/>
    <property type="project" value="UniProtKB-SubCell"/>
</dbReference>
<dbReference type="GO" id="GO:0005507">
    <property type="term" value="F:copper ion binding"/>
    <property type="evidence" value="ECO:0007669"/>
    <property type="project" value="InterPro"/>
</dbReference>
<organism evidence="11 12">
    <name type="scientific">Gallaecimonas pentaromativorans</name>
    <dbReference type="NCBI Taxonomy" id="584787"/>
    <lineage>
        <taxon>Bacteria</taxon>
        <taxon>Pseudomonadati</taxon>
        <taxon>Pseudomonadota</taxon>
        <taxon>Gammaproteobacteria</taxon>
        <taxon>Enterobacterales</taxon>
        <taxon>Gallaecimonadaceae</taxon>
        <taxon>Gallaecimonas</taxon>
    </lineage>
</organism>
<evidence type="ECO:0000256" key="5">
    <source>
        <dbReference type="ARBA" id="ARBA00022692"/>
    </source>
</evidence>
<dbReference type="AlphaFoldDB" id="A0A3N1P325"/>
<sequence>MTGQGHGRLTKRLLLLVALMFGFAFALVPLYNVFCQVTGINGKTGGPVAATLVEPEDKNRLITVQFVAYINEGLPWEFRPDVTEVKVHPGERKLVHFYAKNRASGDIVAQAVPSVAPGLGAKYFHKIECFCFHQQHLAPGQEVEMPLLFFLDTALPDDIQTLTLSYTLYNLSVRGSS</sequence>
<dbReference type="InterPro" id="IPR007533">
    <property type="entry name" value="Cyt_c_oxidase_assmbl_CtaG"/>
</dbReference>
<keyword evidence="9 10" id="KW-0472">Membrane</keyword>
<dbReference type="RefSeq" id="WP_050658870.1">
    <property type="nucleotide sequence ID" value="NZ_JBLXAC010000013.1"/>
</dbReference>
<proteinExistence type="inferred from homology"/>
<dbReference type="NCBIfam" id="NF003465">
    <property type="entry name" value="PRK05089.1"/>
    <property type="match status" value="1"/>
</dbReference>
<dbReference type="OrthoDB" id="9804841at2"/>
<dbReference type="PANTHER" id="PTHR21320:SF3">
    <property type="entry name" value="CYTOCHROME C OXIDASE ASSEMBLY PROTEIN COX11, MITOCHONDRIAL-RELATED"/>
    <property type="match status" value="1"/>
</dbReference>
<evidence type="ECO:0000256" key="2">
    <source>
        <dbReference type="ARBA" id="ARBA00004382"/>
    </source>
</evidence>
<accession>A0A3N1P325</accession>
<dbReference type="SUPFAM" id="SSF110111">
    <property type="entry name" value="Ctag/Cox11"/>
    <property type="match status" value="1"/>
</dbReference>
<comment type="similarity">
    <text evidence="3">Belongs to the COX11/CtaG family.</text>
</comment>
<evidence type="ECO:0000256" key="9">
    <source>
        <dbReference type="ARBA" id="ARBA00023136"/>
    </source>
</evidence>
<comment type="subcellular location">
    <subcellularLocation>
        <location evidence="2">Cell inner membrane</location>
        <topology evidence="2">Single-pass type II membrane protein</topology>
        <orientation evidence="2">Periplasmic side</orientation>
    </subcellularLocation>
</comment>
<protein>
    <recommendedName>
        <fullName evidence="4">Cytochrome c oxidase assembly protein CtaG</fullName>
    </recommendedName>
</protein>
<evidence type="ECO:0000256" key="7">
    <source>
        <dbReference type="ARBA" id="ARBA00022989"/>
    </source>
</evidence>
<dbReference type="STRING" id="584787.GCA_001247655_03393"/>
<keyword evidence="6" id="KW-0735">Signal-anchor</keyword>
<keyword evidence="7 10" id="KW-1133">Transmembrane helix</keyword>
<evidence type="ECO:0000256" key="8">
    <source>
        <dbReference type="ARBA" id="ARBA00023008"/>
    </source>
</evidence>
<dbReference type="Pfam" id="PF04442">
    <property type="entry name" value="CtaG_Cox11"/>
    <property type="match status" value="1"/>
</dbReference>
<comment type="caution">
    <text evidence="11">The sequence shown here is derived from an EMBL/GenBank/DDBJ whole genome shotgun (WGS) entry which is preliminary data.</text>
</comment>
<evidence type="ECO:0000256" key="4">
    <source>
        <dbReference type="ARBA" id="ARBA00015384"/>
    </source>
</evidence>
<evidence type="ECO:0000313" key="11">
    <source>
        <dbReference type="EMBL" id="ROQ22018.1"/>
    </source>
</evidence>
<evidence type="ECO:0000256" key="3">
    <source>
        <dbReference type="ARBA" id="ARBA00009620"/>
    </source>
</evidence>
<dbReference type="PANTHER" id="PTHR21320">
    <property type="entry name" value="CYTOCHROME C OXIDASE ASSEMBLY PROTEIN COX11-RELATED"/>
    <property type="match status" value="1"/>
</dbReference>
<comment type="function">
    <text evidence="1">Exerts its effect at some terminal stage of cytochrome c oxidase synthesis, probably by being involved in the insertion of the copper B into subunit I.</text>
</comment>
<evidence type="ECO:0000313" key="12">
    <source>
        <dbReference type="Proteomes" id="UP000268033"/>
    </source>
</evidence>
<keyword evidence="12" id="KW-1185">Reference proteome</keyword>
<evidence type="ECO:0000256" key="1">
    <source>
        <dbReference type="ARBA" id="ARBA00004007"/>
    </source>
</evidence>